<evidence type="ECO:0000313" key="4">
    <source>
        <dbReference type="Proteomes" id="UP001437460"/>
    </source>
</evidence>
<dbReference type="InterPro" id="IPR036291">
    <property type="entry name" value="NAD(P)-bd_dom_sf"/>
</dbReference>
<protein>
    <submittedName>
        <fullName evidence="3">NAD(P)-dependent oxidoreductase</fullName>
    </submittedName>
</protein>
<comment type="caution">
    <text evidence="3">The sequence shown here is derived from an EMBL/GenBank/DDBJ whole genome shotgun (WGS) entry which is preliminary data.</text>
</comment>
<dbReference type="RefSeq" id="WP_349229748.1">
    <property type="nucleotide sequence ID" value="NZ_JBBMFJ010000022.1"/>
</dbReference>
<keyword evidence="4" id="KW-1185">Reference proteome</keyword>
<dbReference type="PANTHER" id="PTHR43000">
    <property type="entry name" value="DTDP-D-GLUCOSE 4,6-DEHYDRATASE-RELATED"/>
    <property type="match status" value="1"/>
</dbReference>
<dbReference type="SUPFAM" id="SSF51735">
    <property type="entry name" value="NAD(P)-binding Rossmann-fold domains"/>
    <property type="match status" value="1"/>
</dbReference>
<dbReference type="Proteomes" id="UP001437460">
    <property type="component" value="Unassembled WGS sequence"/>
</dbReference>
<dbReference type="Pfam" id="PF01370">
    <property type="entry name" value="Epimerase"/>
    <property type="match status" value="1"/>
</dbReference>
<sequence>MTELSGKQIVMTGATGFIGSHVAKRFLDEGAEVYCLVRPESQKTDCLPVHEHLHRIPAQMDEAVECVPQIGHADAFLHFAWRGVNRQEIDSPEVQKLNIDGSLRCIEAAKLLGCQVFMDAGSRVEYGITSDGTMEESMECHPVNEYGKAKLAFFKQAKELCREMQMTYYHLRFFSVYGKGDHPWSIISTLTRELPEGKTVSLSACRHRWNFMDIADASRAVVELYRYSDGHRGECCAVNVASEDTRVLRDFVEEIHSLCGGRGKLEYGSFVQAKEGALSICPVNETIKRLTDGTWKEQVSFAEGIRRMLE</sequence>
<name>A0ABV1HMT7_9FIRM</name>
<evidence type="ECO:0000256" key="1">
    <source>
        <dbReference type="ARBA" id="ARBA00007637"/>
    </source>
</evidence>
<organism evidence="3 4">
    <name type="scientific">Ventrimonas faecis</name>
    <dbReference type="NCBI Taxonomy" id="3133170"/>
    <lineage>
        <taxon>Bacteria</taxon>
        <taxon>Bacillati</taxon>
        <taxon>Bacillota</taxon>
        <taxon>Clostridia</taxon>
        <taxon>Lachnospirales</taxon>
        <taxon>Lachnospiraceae</taxon>
        <taxon>Ventrimonas</taxon>
    </lineage>
</organism>
<reference evidence="3 4" key="1">
    <citation type="submission" date="2024-03" db="EMBL/GenBank/DDBJ databases">
        <title>Human intestinal bacterial collection.</title>
        <authorList>
            <person name="Pauvert C."/>
            <person name="Hitch T.C.A."/>
            <person name="Clavel T."/>
        </authorList>
    </citation>
    <scope>NUCLEOTIDE SEQUENCE [LARGE SCALE GENOMIC DNA]</scope>
    <source>
        <strain evidence="3 4">CLA-AP-H27</strain>
    </source>
</reference>
<dbReference type="InterPro" id="IPR001509">
    <property type="entry name" value="Epimerase_deHydtase"/>
</dbReference>
<proteinExistence type="inferred from homology"/>
<feature type="domain" description="NAD-dependent epimerase/dehydratase" evidence="2">
    <location>
        <begin position="9"/>
        <end position="231"/>
    </location>
</feature>
<accession>A0ABV1HMT7</accession>
<evidence type="ECO:0000259" key="2">
    <source>
        <dbReference type="Pfam" id="PF01370"/>
    </source>
</evidence>
<comment type="similarity">
    <text evidence="1">Belongs to the NAD(P)-dependent epimerase/dehydratase family.</text>
</comment>
<dbReference type="Gene3D" id="3.40.50.720">
    <property type="entry name" value="NAD(P)-binding Rossmann-like Domain"/>
    <property type="match status" value="1"/>
</dbReference>
<gene>
    <name evidence="3" type="ORF">WMO41_10715</name>
</gene>
<dbReference type="CDD" id="cd08946">
    <property type="entry name" value="SDR_e"/>
    <property type="match status" value="1"/>
</dbReference>
<dbReference type="EMBL" id="JBBMFJ010000022">
    <property type="protein sequence ID" value="MEQ2563625.1"/>
    <property type="molecule type" value="Genomic_DNA"/>
</dbReference>
<evidence type="ECO:0000313" key="3">
    <source>
        <dbReference type="EMBL" id="MEQ2563625.1"/>
    </source>
</evidence>